<proteinExistence type="predicted"/>
<evidence type="ECO:0000313" key="2">
    <source>
        <dbReference type="EMBL" id="APB34695.1"/>
    </source>
</evidence>
<dbReference type="KEGG" id="glt:GlitD10_2361"/>
<evidence type="ECO:0000256" key="1">
    <source>
        <dbReference type="SAM" id="Phobius"/>
    </source>
</evidence>
<dbReference type="EMBL" id="CP017675">
    <property type="protein sequence ID" value="APB34695.1"/>
    <property type="molecule type" value="Genomic_DNA"/>
</dbReference>
<name>A0A1J0AFK2_9CYAN</name>
<dbReference type="RefSeq" id="WP_071455097.1">
    <property type="nucleotide sequence ID" value="NZ_CP017675.1"/>
</dbReference>
<keyword evidence="1" id="KW-1133">Transmembrane helix</keyword>
<protein>
    <submittedName>
        <fullName evidence="2">Uncharacterized protein</fullName>
    </submittedName>
</protein>
<sequence>MYFYYNPPYLLLVMGLMAALTAGSAFNALLKQSVQSWQVQHSTRTLADLRRQLQLPIVGIAGGMTSFLAAGVNIFGFPWQWSLGVAVGLTVAITLLIWAQLNRLLVELERGNSAALSLDNLFM</sequence>
<feature type="transmembrane region" description="Helical" evidence="1">
    <location>
        <begin position="12"/>
        <end position="30"/>
    </location>
</feature>
<feature type="transmembrane region" description="Helical" evidence="1">
    <location>
        <begin position="53"/>
        <end position="75"/>
    </location>
</feature>
<gene>
    <name evidence="2" type="ORF">GlitD10_2361</name>
</gene>
<accession>A0A1J0AFK2</accession>
<reference evidence="2 3" key="1">
    <citation type="submission" date="2016-10" db="EMBL/GenBank/DDBJ databases">
        <title>Description of Gloeomargarita lithophora gen. nov., sp. nov., a thylakoid-bearing basal-branching cyanobacterium with intracellular carbonates, and proposal for Gloeomargaritales ord. nov.</title>
        <authorList>
            <person name="Moreira D."/>
            <person name="Tavera R."/>
            <person name="Benzerara K."/>
            <person name="Skouri-Panet F."/>
            <person name="Couradeau E."/>
            <person name="Gerard E."/>
            <person name="Loussert C."/>
            <person name="Novelo E."/>
            <person name="Zivanovic Y."/>
            <person name="Lopez-Garcia P."/>
        </authorList>
    </citation>
    <scope>NUCLEOTIDE SEQUENCE [LARGE SCALE GENOMIC DNA]</scope>
    <source>
        <strain evidence="2 3">D10</strain>
    </source>
</reference>
<keyword evidence="1" id="KW-0472">Membrane</keyword>
<dbReference type="STRING" id="1188229.GlitD10_2361"/>
<organism evidence="2 3">
    <name type="scientific">Gloeomargarita lithophora Alchichica-D10</name>
    <dbReference type="NCBI Taxonomy" id="1188229"/>
    <lineage>
        <taxon>Bacteria</taxon>
        <taxon>Bacillati</taxon>
        <taxon>Cyanobacteriota</taxon>
        <taxon>Cyanophyceae</taxon>
        <taxon>Gloeomargaritales</taxon>
        <taxon>Gloeomargaritaceae</taxon>
        <taxon>Gloeomargarita</taxon>
    </lineage>
</organism>
<dbReference type="OrthoDB" id="517257at2"/>
<keyword evidence="3" id="KW-1185">Reference proteome</keyword>
<evidence type="ECO:0000313" key="3">
    <source>
        <dbReference type="Proteomes" id="UP000180235"/>
    </source>
</evidence>
<dbReference type="AlphaFoldDB" id="A0A1J0AFK2"/>
<dbReference type="Proteomes" id="UP000180235">
    <property type="component" value="Chromosome"/>
</dbReference>
<keyword evidence="1" id="KW-0812">Transmembrane</keyword>
<feature type="transmembrane region" description="Helical" evidence="1">
    <location>
        <begin position="81"/>
        <end position="101"/>
    </location>
</feature>